<dbReference type="PANTHER" id="PTHR30614:SF20">
    <property type="entry name" value="GLUTAMINE TRANSPORT SYSTEM PERMEASE PROTEIN GLNP"/>
    <property type="match status" value="1"/>
</dbReference>
<dbReference type="SUPFAM" id="SSF161098">
    <property type="entry name" value="MetI-like"/>
    <property type="match status" value="1"/>
</dbReference>
<evidence type="ECO:0000256" key="6">
    <source>
        <dbReference type="ARBA" id="ARBA00022692"/>
    </source>
</evidence>
<dbReference type="PANTHER" id="PTHR30614">
    <property type="entry name" value="MEMBRANE COMPONENT OF AMINO ACID ABC TRANSPORTER"/>
    <property type="match status" value="1"/>
</dbReference>
<evidence type="ECO:0000256" key="9">
    <source>
        <dbReference type="ARBA" id="ARBA00023136"/>
    </source>
</evidence>
<keyword evidence="6 13" id="KW-0812">Transmembrane</keyword>
<feature type="transmembrane region" description="Helical" evidence="13">
    <location>
        <begin position="190"/>
        <end position="212"/>
    </location>
</feature>
<evidence type="ECO:0000256" key="3">
    <source>
        <dbReference type="ARBA" id="ARBA00010072"/>
    </source>
</evidence>
<keyword evidence="5" id="KW-1003">Cell membrane</keyword>
<evidence type="ECO:0000313" key="15">
    <source>
        <dbReference type="EMBL" id="GAU09486.1"/>
    </source>
</evidence>
<reference evidence="16" key="1">
    <citation type="submission" date="2016-06" db="EMBL/GenBank/DDBJ databases">
        <title>Draft genome sequence of Desulfoplanes formicivorans strain Pf12B.</title>
        <authorList>
            <person name="Watanabe M."/>
            <person name="Kojima H."/>
            <person name="Fukui M."/>
        </authorList>
    </citation>
    <scope>NUCLEOTIDE SEQUENCE [LARGE SCALE GENOMIC DNA]</scope>
    <source>
        <strain evidence="16">Pf12B</strain>
    </source>
</reference>
<dbReference type="RefSeq" id="WP_069859704.1">
    <property type="nucleotide sequence ID" value="NZ_BDFE01000017.1"/>
</dbReference>
<evidence type="ECO:0000259" key="14">
    <source>
        <dbReference type="PROSITE" id="PS50928"/>
    </source>
</evidence>
<keyword evidence="4 13" id="KW-0813">Transport</keyword>
<dbReference type="GO" id="GO:0006865">
    <property type="term" value="P:amino acid transport"/>
    <property type="evidence" value="ECO:0007669"/>
    <property type="project" value="UniProtKB-KW"/>
</dbReference>
<evidence type="ECO:0000256" key="12">
    <source>
        <dbReference type="ARBA" id="ARBA00073645"/>
    </source>
</evidence>
<feature type="transmembrane region" description="Helical" evidence="13">
    <location>
        <begin position="20"/>
        <end position="45"/>
    </location>
</feature>
<dbReference type="GO" id="GO:0022857">
    <property type="term" value="F:transmembrane transporter activity"/>
    <property type="evidence" value="ECO:0007669"/>
    <property type="project" value="InterPro"/>
</dbReference>
<organism evidence="15 16">
    <name type="scientific">Desulfoplanes formicivorans</name>
    <dbReference type="NCBI Taxonomy" id="1592317"/>
    <lineage>
        <taxon>Bacteria</taxon>
        <taxon>Pseudomonadati</taxon>
        <taxon>Thermodesulfobacteriota</taxon>
        <taxon>Desulfovibrionia</taxon>
        <taxon>Desulfovibrionales</taxon>
        <taxon>Desulfoplanaceae</taxon>
        <taxon>Desulfoplanes</taxon>
    </lineage>
</organism>
<proteinExistence type="inferred from homology"/>
<dbReference type="InterPro" id="IPR043429">
    <property type="entry name" value="ArtM/GltK/GlnP/TcyL/YhdX-like"/>
</dbReference>
<feature type="domain" description="ABC transmembrane type-1" evidence="14">
    <location>
        <begin position="21"/>
        <end position="207"/>
    </location>
</feature>
<evidence type="ECO:0000256" key="4">
    <source>
        <dbReference type="ARBA" id="ARBA00022448"/>
    </source>
</evidence>
<dbReference type="Pfam" id="PF00528">
    <property type="entry name" value="BPD_transp_1"/>
    <property type="match status" value="1"/>
</dbReference>
<dbReference type="NCBIfam" id="TIGR01726">
    <property type="entry name" value="HEQRo_perm_3TM"/>
    <property type="match status" value="1"/>
</dbReference>
<dbReference type="FunFam" id="1.10.3720.10:FF:000006">
    <property type="entry name" value="Glutamate/aspartate ABC transporter, permease protein GltK"/>
    <property type="match status" value="1"/>
</dbReference>
<keyword evidence="9 13" id="KW-0472">Membrane</keyword>
<evidence type="ECO:0000313" key="16">
    <source>
        <dbReference type="Proteomes" id="UP000095200"/>
    </source>
</evidence>
<gene>
    <name evidence="15" type="ORF">DPF_2213</name>
</gene>
<evidence type="ECO:0000256" key="10">
    <source>
        <dbReference type="ARBA" id="ARBA00060298"/>
    </source>
</evidence>
<keyword evidence="7" id="KW-0029">Amino-acid transport</keyword>
<dbReference type="Gene3D" id="1.10.3720.10">
    <property type="entry name" value="MetI-like"/>
    <property type="match status" value="1"/>
</dbReference>
<dbReference type="OrthoDB" id="5470298at2"/>
<dbReference type="InterPro" id="IPR035906">
    <property type="entry name" value="MetI-like_sf"/>
</dbReference>
<dbReference type="PROSITE" id="PS50928">
    <property type="entry name" value="ABC_TM1"/>
    <property type="match status" value="1"/>
</dbReference>
<comment type="similarity">
    <text evidence="3">Belongs to the binding-protein-dependent transport system permease family. HisMQ subfamily.</text>
</comment>
<protein>
    <recommendedName>
        <fullName evidence="12">Glutamate/aspartate import permease protein GltK</fullName>
    </recommendedName>
</protein>
<accession>A0A194AKA0</accession>
<keyword evidence="16" id="KW-1185">Reference proteome</keyword>
<dbReference type="InterPro" id="IPR010065">
    <property type="entry name" value="AA_ABC_transptr_permease_3TM"/>
</dbReference>
<sequence>MNYDFNYQMMVNHLPAILTGLQNTILISLISIVLAVLWGVLVALARLSHKPWLRRSATVYVEFIRSTPLLVQVYFLFFGLPEFGIILPAFLVGVIALMLNSGAYAAEIIRAGIESIHTTQYEAADCLAMSYGQKMRYVILPQAFRNIFPPLIGQASYLVKDSALVSVMGVVDLTKAAAVTQAVTFRPLEAFLPAMAFYLVIILTLIYGTSFLEKRMRRW</sequence>
<name>A0A194AKA0_9BACT</name>
<comment type="subcellular location">
    <subcellularLocation>
        <location evidence="2">Cell inner membrane</location>
        <topology evidence="2">Multi-pass membrane protein</topology>
    </subcellularLocation>
    <subcellularLocation>
        <location evidence="13">Cell membrane</location>
        <topology evidence="13">Multi-pass membrane protein</topology>
    </subcellularLocation>
</comment>
<comment type="caution">
    <text evidence="15">The sequence shown here is derived from an EMBL/GenBank/DDBJ whole genome shotgun (WGS) entry which is preliminary data.</text>
</comment>
<evidence type="ECO:0000256" key="7">
    <source>
        <dbReference type="ARBA" id="ARBA00022970"/>
    </source>
</evidence>
<evidence type="ECO:0000256" key="8">
    <source>
        <dbReference type="ARBA" id="ARBA00022989"/>
    </source>
</evidence>
<comment type="function">
    <text evidence="10">Part of the ABC transporter complex GltIJKL involved in glutamate and aspartate uptake. Probably responsible for the translocation of the substrate across the membrane.</text>
</comment>
<evidence type="ECO:0000256" key="2">
    <source>
        <dbReference type="ARBA" id="ARBA00004429"/>
    </source>
</evidence>
<evidence type="ECO:0000256" key="11">
    <source>
        <dbReference type="ARBA" id="ARBA00062718"/>
    </source>
</evidence>
<comment type="function">
    <text evidence="1">Part of the binding-protein-dependent transport system for glutamine; probably responsible for the translocation of the substrate across the membrane.</text>
</comment>
<evidence type="ECO:0000256" key="5">
    <source>
        <dbReference type="ARBA" id="ARBA00022475"/>
    </source>
</evidence>
<dbReference type="InterPro" id="IPR000515">
    <property type="entry name" value="MetI-like"/>
</dbReference>
<dbReference type="Proteomes" id="UP000095200">
    <property type="component" value="Unassembled WGS sequence"/>
</dbReference>
<evidence type="ECO:0000256" key="1">
    <source>
        <dbReference type="ARBA" id="ARBA00003159"/>
    </source>
</evidence>
<dbReference type="EMBL" id="BDFE01000017">
    <property type="protein sequence ID" value="GAU09486.1"/>
    <property type="molecule type" value="Genomic_DNA"/>
</dbReference>
<comment type="subunit">
    <text evidence="11">The complex is composed of two ATP-binding proteins (GltL), two transmembrane proteins (GltJ and GltK) and a solute-binding protein (GltI).</text>
</comment>
<dbReference type="STRING" id="1592317.DPF_2213"/>
<keyword evidence="8 13" id="KW-1133">Transmembrane helix</keyword>
<dbReference type="GO" id="GO:0043190">
    <property type="term" value="C:ATP-binding cassette (ABC) transporter complex"/>
    <property type="evidence" value="ECO:0007669"/>
    <property type="project" value="InterPro"/>
</dbReference>
<feature type="transmembrane region" description="Helical" evidence="13">
    <location>
        <begin position="83"/>
        <end position="106"/>
    </location>
</feature>
<dbReference type="AlphaFoldDB" id="A0A194AKA0"/>
<evidence type="ECO:0000256" key="13">
    <source>
        <dbReference type="RuleBase" id="RU363032"/>
    </source>
</evidence>
<dbReference type="CDD" id="cd06261">
    <property type="entry name" value="TM_PBP2"/>
    <property type="match status" value="1"/>
</dbReference>